<organism evidence="2 3">
    <name type="scientific">Rhynchophorus ferrugineus</name>
    <name type="common">Red palm weevil</name>
    <name type="synonym">Curculio ferrugineus</name>
    <dbReference type="NCBI Taxonomy" id="354439"/>
    <lineage>
        <taxon>Eukaryota</taxon>
        <taxon>Metazoa</taxon>
        <taxon>Ecdysozoa</taxon>
        <taxon>Arthropoda</taxon>
        <taxon>Hexapoda</taxon>
        <taxon>Insecta</taxon>
        <taxon>Pterygota</taxon>
        <taxon>Neoptera</taxon>
        <taxon>Endopterygota</taxon>
        <taxon>Coleoptera</taxon>
        <taxon>Polyphaga</taxon>
        <taxon>Cucujiformia</taxon>
        <taxon>Curculionidae</taxon>
        <taxon>Dryophthorinae</taxon>
        <taxon>Rhynchophorus</taxon>
    </lineage>
</organism>
<proteinExistence type="predicted"/>
<name>A0A834IQ02_RHYFE</name>
<feature type="transmembrane region" description="Helical" evidence="1">
    <location>
        <begin position="76"/>
        <end position="98"/>
    </location>
</feature>
<sequence length="179" mass="19870">MKKGKRLRGNGCCSPRPSNIEIKFISTHQEQLPLVLRVCKIGDILKFRGESADNGPTGMCERHHGMQQIKEGRRRISIITIIFTTADSVALLLVSASLPSPTPLTIAKTAGRWCPRWNTGGAKEGRFFIFLEKLSKYFRWGVMAAERFAYRTSPLPNQQLRLSGSLSGSGPELRLSDPG</sequence>
<evidence type="ECO:0000313" key="3">
    <source>
        <dbReference type="Proteomes" id="UP000625711"/>
    </source>
</evidence>
<dbReference type="AlphaFoldDB" id="A0A834IQ02"/>
<evidence type="ECO:0000313" key="2">
    <source>
        <dbReference type="EMBL" id="KAF7282933.1"/>
    </source>
</evidence>
<keyword evidence="3" id="KW-1185">Reference proteome</keyword>
<reference evidence="2" key="1">
    <citation type="submission" date="2020-08" db="EMBL/GenBank/DDBJ databases">
        <title>Genome sequencing and assembly of the red palm weevil Rhynchophorus ferrugineus.</title>
        <authorList>
            <person name="Dias G.B."/>
            <person name="Bergman C.M."/>
            <person name="Manee M."/>
        </authorList>
    </citation>
    <scope>NUCLEOTIDE SEQUENCE</scope>
    <source>
        <strain evidence="2">AA-2017</strain>
        <tissue evidence="2">Whole larva</tissue>
    </source>
</reference>
<dbReference type="Proteomes" id="UP000625711">
    <property type="component" value="Unassembled WGS sequence"/>
</dbReference>
<keyword evidence="1" id="KW-0472">Membrane</keyword>
<dbReference type="EMBL" id="JAACXV010000150">
    <property type="protein sequence ID" value="KAF7282933.1"/>
    <property type="molecule type" value="Genomic_DNA"/>
</dbReference>
<keyword evidence="1" id="KW-1133">Transmembrane helix</keyword>
<accession>A0A834IQ02</accession>
<protein>
    <submittedName>
        <fullName evidence="2">Uncharacterized protein</fullName>
    </submittedName>
</protein>
<keyword evidence="1" id="KW-0812">Transmembrane</keyword>
<gene>
    <name evidence="2" type="ORF">GWI33_001790</name>
</gene>
<comment type="caution">
    <text evidence="2">The sequence shown here is derived from an EMBL/GenBank/DDBJ whole genome shotgun (WGS) entry which is preliminary data.</text>
</comment>
<evidence type="ECO:0000256" key="1">
    <source>
        <dbReference type="SAM" id="Phobius"/>
    </source>
</evidence>